<comment type="similarity">
    <text evidence="1">Belongs to the peptidase S1 family.</text>
</comment>
<evidence type="ECO:0000256" key="6">
    <source>
        <dbReference type="ARBA" id="ARBA00023145"/>
    </source>
</evidence>
<dbReference type="Pfam" id="PF02983">
    <property type="entry name" value="Pro_Al_protease"/>
    <property type="match status" value="1"/>
</dbReference>
<sequence>MRKSPTVPALGSTLIALGLVVSSTPMASADVEPVFRDPGRLAAMQRDLGLTTAEAVDLVVRERQARATERELRSTLGPDFGGAEFDADSGELTVAVTDADAVGAVRDAGAQARVVTHGEDALSRIVNELNRSIGAGTPGVTGWYPDPEQDAVVMTVLPGGADDARRAVAAAGVAPETVIVTEETEVPRTFVDIIGGDPYFIDDRSRCSIGFGVTDGPNVTDGSHATGGFVTAGHCGSVSSQASSGVPAEEAEATGAFVRSMFPGDDMAFVGDTVNWTPTARVRFSPEEVAGSEEASIGASVCRTGSSSGWRCGEVLAKGQTVIYPQGIVFGLTHTSACAEQGDSGGPYMSGSQAQGVLSGGKGSCLDNGTTFFQPVNEILERWGLTLVTDN</sequence>
<dbReference type="InterPro" id="IPR001254">
    <property type="entry name" value="Trypsin_dom"/>
</dbReference>
<evidence type="ECO:0000259" key="9">
    <source>
        <dbReference type="Pfam" id="PF00089"/>
    </source>
</evidence>
<keyword evidence="2 11" id="KW-0645">Protease</keyword>
<accession>A0ABN2S5R7</accession>
<evidence type="ECO:0000256" key="7">
    <source>
        <dbReference type="ARBA" id="ARBA00023157"/>
    </source>
</evidence>
<evidence type="ECO:0000256" key="8">
    <source>
        <dbReference type="SAM" id="SignalP"/>
    </source>
</evidence>
<evidence type="ECO:0000256" key="5">
    <source>
        <dbReference type="ARBA" id="ARBA00022825"/>
    </source>
</evidence>
<dbReference type="Gene3D" id="2.40.10.10">
    <property type="entry name" value="Trypsin-like serine proteases"/>
    <property type="match status" value="2"/>
</dbReference>
<dbReference type="PRINTS" id="PR00861">
    <property type="entry name" value="ALYTICPTASE"/>
</dbReference>
<dbReference type="Pfam" id="PF00089">
    <property type="entry name" value="Trypsin"/>
    <property type="match status" value="1"/>
</dbReference>
<dbReference type="InterPro" id="IPR009003">
    <property type="entry name" value="Peptidase_S1_PA"/>
</dbReference>
<evidence type="ECO:0000256" key="3">
    <source>
        <dbReference type="ARBA" id="ARBA00022729"/>
    </source>
</evidence>
<dbReference type="PROSITE" id="PS00134">
    <property type="entry name" value="TRYPSIN_HIS"/>
    <property type="match status" value="1"/>
</dbReference>
<dbReference type="RefSeq" id="WP_344159421.1">
    <property type="nucleotide sequence ID" value="NZ_BAAAPC010000001.1"/>
</dbReference>
<dbReference type="SUPFAM" id="SSF50494">
    <property type="entry name" value="Trypsin-like serine proteases"/>
    <property type="match status" value="1"/>
</dbReference>
<dbReference type="Proteomes" id="UP001501585">
    <property type="component" value="Unassembled WGS sequence"/>
</dbReference>
<dbReference type="CDD" id="cd21112">
    <property type="entry name" value="alphaLP-like"/>
    <property type="match status" value="1"/>
</dbReference>
<dbReference type="EMBL" id="BAAAPC010000001">
    <property type="protein sequence ID" value="GAA1980258.1"/>
    <property type="molecule type" value="Genomic_DNA"/>
</dbReference>
<keyword evidence="4" id="KW-0378">Hydrolase</keyword>
<evidence type="ECO:0000259" key="10">
    <source>
        <dbReference type="Pfam" id="PF02983"/>
    </source>
</evidence>
<keyword evidence="3 8" id="KW-0732">Signal</keyword>
<evidence type="ECO:0000256" key="4">
    <source>
        <dbReference type="ARBA" id="ARBA00022801"/>
    </source>
</evidence>
<comment type="caution">
    <text evidence="11">The sequence shown here is derived from an EMBL/GenBank/DDBJ whole genome shotgun (WGS) entry which is preliminary data.</text>
</comment>
<gene>
    <name evidence="11" type="ORF">GCM10009799_01720</name>
</gene>
<keyword evidence="6" id="KW-0865">Zymogen</keyword>
<dbReference type="Gene3D" id="3.30.300.50">
    <property type="match status" value="2"/>
</dbReference>
<feature type="chain" id="PRO_5045626205" evidence="8">
    <location>
        <begin position="30"/>
        <end position="391"/>
    </location>
</feature>
<dbReference type="InterPro" id="IPR035070">
    <property type="entry name" value="Streptogrisin_prodomain"/>
</dbReference>
<dbReference type="InterPro" id="IPR004236">
    <property type="entry name" value="Pept_S1_alpha_lytic"/>
</dbReference>
<dbReference type="InterPro" id="IPR043504">
    <property type="entry name" value="Peptidase_S1_PA_chymotrypsin"/>
</dbReference>
<dbReference type="InterPro" id="IPR001316">
    <property type="entry name" value="Pept_S1A_streptogrisin"/>
</dbReference>
<dbReference type="GO" id="GO:0008233">
    <property type="term" value="F:peptidase activity"/>
    <property type="evidence" value="ECO:0007669"/>
    <property type="project" value="UniProtKB-KW"/>
</dbReference>
<evidence type="ECO:0000256" key="2">
    <source>
        <dbReference type="ARBA" id="ARBA00022670"/>
    </source>
</evidence>
<reference evidence="11 12" key="1">
    <citation type="journal article" date="2019" name="Int. J. Syst. Evol. Microbiol.">
        <title>The Global Catalogue of Microorganisms (GCM) 10K type strain sequencing project: providing services to taxonomists for standard genome sequencing and annotation.</title>
        <authorList>
            <consortium name="The Broad Institute Genomics Platform"/>
            <consortium name="The Broad Institute Genome Sequencing Center for Infectious Disease"/>
            <person name="Wu L."/>
            <person name="Ma J."/>
        </authorList>
    </citation>
    <scope>NUCLEOTIDE SEQUENCE [LARGE SCALE GENOMIC DNA]</scope>
    <source>
        <strain evidence="11 12">JCM 15313</strain>
    </source>
</reference>
<dbReference type="PIRSF" id="PIRSF001134">
    <property type="entry name" value="Streptogrisin"/>
    <property type="match status" value="1"/>
</dbReference>
<dbReference type="GO" id="GO:0006508">
    <property type="term" value="P:proteolysis"/>
    <property type="evidence" value="ECO:0007669"/>
    <property type="project" value="UniProtKB-KW"/>
</dbReference>
<keyword evidence="7" id="KW-1015">Disulfide bond</keyword>
<dbReference type="InterPro" id="IPR018114">
    <property type="entry name" value="TRYPSIN_HIS"/>
</dbReference>
<keyword evidence="5" id="KW-0720">Serine protease</keyword>
<evidence type="ECO:0000313" key="11">
    <source>
        <dbReference type="EMBL" id="GAA1980258.1"/>
    </source>
</evidence>
<evidence type="ECO:0000313" key="12">
    <source>
        <dbReference type="Proteomes" id="UP001501585"/>
    </source>
</evidence>
<feature type="domain" description="Peptidase S1A alpha-lytic prodomain" evidence="10">
    <location>
        <begin position="120"/>
        <end position="174"/>
    </location>
</feature>
<feature type="signal peptide" evidence="8">
    <location>
        <begin position="1"/>
        <end position="29"/>
    </location>
</feature>
<proteinExistence type="inferred from homology"/>
<dbReference type="InterPro" id="IPR033116">
    <property type="entry name" value="TRYPSIN_SER"/>
</dbReference>
<organism evidence="11 12">
    <name type="scientific">Nocardiopsis rhodophaea</name>
    <dbReference type="NCBI Taxonomy" id="280238"/>
    <lineage>
        <taxon>Bacteria</taxon>
        <taxon>Bacillati</taxon>
        <taxon>Actinomycetota</taxon>
        <taxon>Actinomycetes</taxon>
        <taxon>Streptosporangiales</taxon>
        <taxon>Nocardiopsidaceae</taxon>
        <taxon>Nocardiopsis</taxon>
    </lineage>
</organism>
<name>A0ABN2S5R7_9ACTN</name>
<evidence type="ECO:0000256" key="1">
    <source>
        <dbReference type="ARBA" id="ARBA00007664"/>
    </source>
</evidence>
<feature type="domain" description="Peptidase S1" evidence="9">
    <location>
        <begin position="228"/>
        <end position="380"/>
    </location>
</feature>
<keyword evidence="12" id="KW-1185">Reference proteome</keyword>
<protein>
    <submittedName>
        <fullName evidence="11">Alpha-lytic protease prodomain-containing protein</fullName>
    </submittedName>
</protein>
<dbReference type="PROSITE" id="PS00135">
    <property type="entry name" value="TRYPSIN_SER"/>
    <property type="match status" value="1"/>
</dbReference>